<evidence type="ECO:0000313" key="4">
    <source>
        <dbReference type="EMBL" id="KAK3892063.1"/>
    </source>
</evidence>
<name>A0AAE1GG16_PETCI</name>
<evidence type="ECO:0000313" key="11">
    <source>
        <dbReference type="Proteomes" id="UP001286313"/>
    </source>
</evidence>
<dbReference type="EMBL" id="JAWQEG010000286">
    <property type="protein sequence ID" value="KAK3892058.1"/>
    <property type="molecule type" value="Genomic_DNA"/>
</dbReference>
<evidence type="ECO:0000313" key="2">
    <source>
        <dbReference type="EMBL" id="KAK3892055.1"/>
    </source>
</evidence>
<comment type="caution">
    <text evidence="5">The sequence shown here is derived from an EMBL/GenBank/DDBJ whole genome shotgun (WGS) entry which is preliminary data.</text>
</comment>
<dbReference type="EMBL" id="JAWQEG010000286">
    <property type="protein sequence ID" value="KAK3892066.1"/>
    <property type="molecule type" value="Genomic_DNA"/>
</dbReference>
<evidence type="ECO:0000313" key="8">
    <source>
        <dbReference type="EMBL" id="KAK3892075.1"/>
    </source>
</evidence>
<dbReference type="EMBL" id="JAWQEG010000286">
    <property type="protein sequence ID" value="KAK3892055.1"/>
    <property type="molecule type" value="Genomic_DNA"/>
</dbReference>
<reference evidence="5" key="1">
    <citation type="submission" date="2023-10" db="EMBL/GenBank/DDBJ databases">
        <title>Genome assemblies of two species of porcelain crab, Petrolisthes cinctipes and Petrolisthes manimaculis (Anomura: Porcellanidae).</title>
        <authorList>
            <person name="Angst P."/>
        </authorList>
    </citation>
    <scope>NUCLEOTIDE SEQUENCE</scope>
    <source>
        <strain evidence="5">PB745_01</strain>
        <tissue evidence="5">Gill</tissue>
    </source>
</reference>
<evidence type="ECO:0000313" key="10">
    <source>
        <dbReference type="EMBL" id="KAK3892094.1"/>
    </source>
</evidence>
<evidence type="ECO:0000313" key="3">
    <source>
        <dbReference type="EMBL" id="KAK3892058.1"/>
    </source>
</evidence>
<evidence type="ECO:0000256" key="1">
    <source>
        <dbReference type="SAM" id="MobiDB-lite"/>
    </source>
</evidence>
<evidence type="ECO:0000313" key="5">
    <source>
        <dbReference type="EMBL" id="KAK3892065.1"/>
    </source>
</evidence>
<evidence type="ECO:0000313" key="7">
    <source>
        <dbReference type="EMBL" id="KAK3892070.1"/>
    </source>
</evidence>
<feature type="compositionally biased region" description="Basic and acidic residues" evidence="1">
    <location>
        <begin position="22"/>
        <end position="40"/>
    </location>
</feature>
<dbReference type="EMBL" id="JAWQEG010000286">
    <property type="protein sequence ID" value="KAK3892070.1"/>
    <property type="molecule type" value="Genomic_DNA"/>
</dbReference>
<dbReference type="EMBL" id="JAWQEG010000286">
    <property type="protein sequence ID" value="KAK3892094.1"/>
    <property type="molecule type" value="Genomic_DNA"/>
</dbReference>
<dbReference type="EMBL" id="JAWQEG010000286">
    <property type="protein sequence ID" value="KAK3892075.1"/>
    <property type="molecule type" value="Genomic_DNA"/>
</dbReference>
<dbReference type="AlphaFoldDB" id="A0AAE1GG16"/>
<feature type="compositionally biased region" description="Basic and acidic residues" evidence="1">
    <location>
        <begin position="1"/>
        <end position="11"/>
    </location>
</feature>
<evidence type="ECO:0000313" key="9">
    <source>
        <dbReference type="EMBL" id="KAK3892084.1"/>
    </source>
</evidence>
<accession>A0AAE1GG16</accession>
<keyword evidence="11" id="KW-1185">Reference proteome</keyword>
<proteinExistence type="predicted"/>
<organism evidence="5 11">
    <name type="scientific">Petrolisthes cinctipes</name>
    <name type="common">Flat porcelain crab</name>
    <dbReference type="NCBI Taxonomy" id="88211"/>
    <lineage>
        <taxon>Eukaryota</taxon>
        <taxon>Metazoa</taxon>
        <taxon>Ecdysozoa</taxon>
        <taxon>Arthropoda</taxon>
        <taxon>Crustacea</taxon>
        <taxon>Multicrustacea</taxon>
        <taxon>Malacostraca</taxon>
        <taxon>Eumalacostraca</taxon>
        <taxon>Eucarida</taxon>
        <taxon>Decapoda</taxon>
        <taxon>Pleocyemata</taxon>
        <taxon>Anomura</taxon>
        <taxon>Galatheoidea</taxon>
        <taxon>Porcellanidae</taxon>
        <taxon>Petrolisthes</taxon>
    </lineage>
</organism>
<dbReference type="EMBL" id="JAWQEG010000286">
    <property type="protein sequence ID" value="KAK3892065.1"/>
    <property type="molecule type" value="Genomic_DNA"/>
</dbReference>
<feature type="compositionally biased region" description="Acidic residues" evidence="1">
    <location>
        <begin position="41"/>
        <end position="59"/>
    </location>
</feature>
<dbReference type="Proteomes" id="UP001286313">
    <property type="component" value="Unassembled WGS sequence"/>
</dbReference>
<sequence>MADGEGHERPEFASPSGSRKRPRDERKWKKTVAKEKRNSEAVDDPDPNPCDMVEEEEDLGERGFFDYQ</sequence>
<gene>
    <name evidence="2" type="ORF">Pcinc_004024</name>
    <name evidence="3" type="ORF">Pcinc_004027</name>
    <name evidence="4" type="ORF">Pcinc_004032</name>
    <name evidence="5" type="ORF">Pcinc_004034</name>
    <name evidence="6" type="ORF">Pcinc_004035</name>
    <name evidence="7" type="ORF">Pcinc_004039</name>
    <name evidence="8" type="ORF">Pcinc_004043</name>
    <name evidence="9" type="ORF">Pcinc_004051</name>
    <name evidence="10" type="ORF">Pcinc_004061</name>
</gene>
<feature type="region of interest" description="Disordered" evidence="1">
    <location>
        <begin position="1"/>
        <end position="68"/>
    </location>
</feature>
<dbReference type="EMBL" id="JAWQEG010000286">
    <property type="protein sequence ID" value="KAK3892084.1"/>
    <property type="molecule type" value="Genomic_DNA"/>
</dbReference>
<evidence type="ECO:0000313" key="6">
    <source>
        <dbReference type="EMBL" id="KAK3892066.1"/>
    </source>
</evidence>
<protein>
    <submittedName>
        <fullName evidence="5">Uncharacterized protein</fullName>
    </submittedName>
</protein>
<dbReference type="EMBL" id="JAWQEG010000286">
    <property type="protein sequence ID" value="KAK3892063.1"/>
    <property type="molecule type" value="Genomic_DNA"/>
</dbReference>